<keyword evidence="2" id="KW-1185">Reference proteome</keyword>
<accession>A0A250XB38</accession>
<evidence type="ECO:0000313" key="2">
    <source>
        <dbReference type="Proteomes" id="UP000232323"/>
    </source>
</evidence>
<name>A0A250XB38_9CHLO</name>
<protein>
    <submittedName>
        <fullName evidence="1">Uncharacterized protein</fullName>
    </submittedName>
</protein>
<dbReference type="AlphaFoldDB" id="A0A250XB38"/>
<dbReference type="EMBL" id="BEGY01000047">
    <property type="protein sequence ID" value="GAX79980.1"/>
    <property type="molecule type" value="Genomic_DNA"/>
</dbReference>
<proteinExistence type="predicted"/>
<sequence>MKLKLIVDSELSHEEISELGMQLENLGHNVVYPAGIAGRQHIRHRIEGQKRITEDFGAIQSAQAVLLANTAAFRSGSSASASPTTSPCSDSMLIELGVASYLLKPIFIIHPTGRPELETDLKTTVLNGDIGLIPKEILG</sequence>
<organism evidence="1 2">
    <name type="scientific">Chlamydomonas eustigma</name>
    <dbReference type="NCBI Taxonomy" id="1157962"/>
    <lineage>
        <taxon>Eukaryota</taxon>
        <taxon>Viridiplantae</taxon>
        <taxon>Chlorophyta</taxon>
        <taxon>core chlorophytes</taxon>
        <taxon>Chlorophyceae</taxon>
        <taxon>CS clade</taxon>
        <taxon>Chlamydomonadales</taxon>
        <taxon>Chlamydomonadaceae</taxon>
        <taxon>Chlamydomonas</taxon>
    </lineage>
</organism>
<dbReference type="Proteomes" id="UP000232323">
    <property type="component" value="Unassembled WGS sequence"/>
</dbReference>
<evidence type="ECO:0000313" key="1">
    <source>
        <dbReference type="EMBL" id="GAX79980.1"/>
    </source>
</evidence>
<gene>
    <name evidence="1" type="ORF">CEUSTIGMA_g7419.t1</name>
</gene>
<comment type="caution">
    <text evidence="1">The sequence shown here is derived from an EMBL/GenBank/DDBJ whole genome shotgun (WGS) entry which is preliminary data.</text>
</comment>
<reference evidence="1 2" key="1">
    <citation type="submission" date="2017-08" db="EMBL/GenBank/DDBJ databases">
        <title>Acidophilic green algal genome provides insights into adaptation to an acidic environment.</title>
        <authorList>
            <person name="Hirooka S."/>
            <person name="Hirose Y."/>
            <person name="Kanesaki Y."/>
            <person name="Higuchi S."/>
            <person name="Fujiwara T."/>
            <person name="Onuma R."/>
            <person name="Era A."/>
            <person name="Ohbayashi R."/>
            <person name="Uzuka A."/>
            <person name="Nozaki H."/>
            <person name="Yoshikawa H."/>
            <person name="Miyagishima S.Y."/>
        </authorList>
    </citation>
    <scope>NUCLEOTIDE SEQUENCE [LARGE SCALE GENOMIC DNA]</scope>
    <source>
        <strain evidence="1 2">NIES-2499</strain>
    </source>
</reference>